<sequence length="110" mass="13059">MRRKIYVEDPFDLNHNLTAGVYSENLNYFIKCCQKPIIGLRQLDKEIFSLNEVNDQISSDNNNNNKLQNEKLKMDFSTLMLIYRPRRVTEPKKKKTKPKKELPSKEILEN</sequence>
<feature type="region of interest" description="Disordered" evidence="1">
    <location>
        <begin position="87"/>
        <end position="110"/>
    </location>
</feature>
<protein>
    <submittedName>
        <fullName evidence="2">Uncharacterized protein</fullName>
    </submittedName>
</protein>
<gene>
    <name evidence="2" type="ORF">MENT_LOCUS37204</name>
</gene>
<proteinExistence type="predicted"/>
<dbReference type="Gene3D" id="1.10.1410.10">
    <property type="match status" value="1"/>
</dbReference>
<dbReference type="EMBL" id="CAJEWN010000518">
    <property type="protein sequence ID" value="CAD2184825.1"/>
    <property type="molecule type" value="Genomic_DNA"/>
</dbReference>
<comment type="caution">
    <text evidence="2">The sequence shown here is derived from an EMBL/GenBank/DDBJ whole genome shotgun (WGS) entry which is preliminary data.</text>
</comment>
<evidence type="ECO:0000313" key="2">
    <source>
        <dbReference type="EMBL" id="CAD2184825.1"/>
    </source>
</evidence>
<name>A0A6V7WCV2_MELEN</name>
<accession>A0A6V7WCV2</accession>
<reference evidence="2 3" key="1">
    <citation type="submission" date="2020-08" db="EMBL/GenBank/DDBJ databases">
        <authorList>
            <person name="Koutsovoulos G."/>
            <person name="Danchin GJ E."/>
        </authorList>
    </citation>
    <scope>NUCLEOTIDE SEQUENCE [LARGE SCALE GENOMIC DNA]</scope>
</reference>
<dbReference type="SUPFAM" id="SSF81631">
    <property type="entry name" value="PAP/OAS1 substrate-binding domain"/>
    <property type="match status" value="1"/>
</dbReference>
<organism evidence="2 3">
    <name type="scientific">Meloidogyne enterolobii</name>
    <name type="common">Root-knot nematode worm</name>
    <name type="synonym">Meloidogyne mayaguensis</name>
    <dbReference type="NCBI Taxonomy" id="390850"/>
    <lineage>
        <taxon>Eukaryota</taxon>
        <taxon>Metazoa</taxon>
        <taxon>Ecdysozoa</taxon>
        <taxon>Nematoda</taxon>
        <taxon>Chromadorea</taxon>
        <taxon>Rhabditida</taxon>
        <taxon>Tylenchina</taxon>
        <taxon>Tylenchomorpha</taxon>
        <taxon>Tylenchoidea</taxon>
        <taxon>Meloidogynidae</taxon>
        <taxon>Meloidogyninae</taxon>
        <taxon>Meloidogyne</taxon>
    </lineage>
</organism>
<dbReference type="AlphaFoldDB" id="A0A6V7WCV2"/>
<feature type="compositionally biased region" description="Basic and acidic residues" evidence="1">
    <location>
        <begin position="99"/>
        <end position="110"/>
    </location>
</feature>
<dbReference type="OrthoDB" id="407432at2759"/>
<evidence type="ECO:0000256" key="1">
    <source>
        <dbReference type="SAM" id="MobiDB-lite"/>
    </source>
</evidence>
<dbReference type="Proteomes" id="UP000580250">
    <property type="component" value="Unassembled WGS sequence"/>
</dbReference>
<evidence type="ECO:0000313" key="3">
    <source>
        <dbReference type="Proteomes" id="UP000580250"/>
    </source>
</evidence>